<evidence type="ECO:0000256" key="6">
    <source>
        <dbReference type="ARBA" id="ARBA00023136"/>
    </source>
</evidence>
<dbReference type="InterPro" id="IPR000276">
    <property type="entry name" value="GPCR_Rhodpsn"/>
</dbReference>
<evidence type="ECO:0000256" key="5">
    <source>
        <dbReference type="ARBA" id="ARBA00023040"/>
    </source>
</evidence>
<keyword evidence="7" id="KW-0675">Receptor</keyword>
<proteinExistence type="predicted"/>
<keyword evidence="8" id="KW-0807">Transducer</keyword>
<evidence type="ECO:0000256" key="4">
    <source>
        <dbReference type="ARBA" id="ARBA00022989"/>
    </source>
</evidence>
<sequence>MNSTYSTPAGCKAHPVTDLLLAKSLQQISPSGQVLVSASLLHMVLLSGERYLAMKHPFAYITLVTEGRLLIASVLIWLLSVFQRVLSVLDIIL</sequence>
<keyword evidence="2" id="KW-1003">Cell membrane</keyword>
<dbReference type="EMBL" id="CALNXK010000105">
    <property type="protein sequence ID" value="CAH3156584.1"/>
    <property type="molecule type" value="Genomic_DNA"/>
</dbReference>
<keyword evidence="12" id="KW-1185">Reference proteome</keyword>
<evidence type="ECO:0000256" key="2">
    <source>
        <dbReference type="ARBA" id="ARBA00022475"/>
    </source>
</evidence>
<keyword evidence="5" id="KW-0297">G-protein coupled receptor</keyword>
<name>A0ABN8Q4I4_9CNID</name>
<dbReference type="SUPFAM" id="SSF81321">
    <property type="entry name" value="Family A G protein-coupled receptor-like"/>
    <property type="match status" value="1"/>
</dbReference>
<dbReference type="Pfam" id="PF00001">
    <property type="entry name" value="7tm_1"/>
    <property type="match status" value="1"/>
</dbReference>
<organism evidence="11 12">
    <name type="scientific">Porites lobata</name>
    <dbReference type="NCBI Taxonomy" id="104759"/>
    <lineage>
        <taxon>Eukaryota</taxon>
        <taxon>Metazoa</taxon>
        <taxon>Cnidaria</taxon>
        <taxon>Anthozoa</taxon>
        <taxon>Hexacorallia</taxon>
        <taxon>Scleractinia</taxon>
        <taxon>Fungiina</taxon>
        <taxon>Poritidae</taxon>
        <taxon>Porites</taxon>
    </lineage>
</organism>
<dbReference type="Proteomes" id="UP001159405">
    <property type="component" value="Unassembled WGS sequence"/>
</dbReference>
<dbReference type="InterPro" id="IPR050569">
    <property type="entry name" value="TAAR"/>
</dbReference>
<evidence type="ECO:0000256" key="3">
    <source>
        <dbReference type="ARBA" id="ARBA00022692"/>
    </source>
</evidence>
<evidence type="ECO:0000256" key="9">
    <source>
        <dbReference type="SAM" id="Phobius"/>
    </source>
</evidence>
<evidence type="ECO:0000313" key="12">
    <source>
        <dbReference type="Proteomes" id="UP001159405"/>
    </source>
</evidence>
<keyword evidence="6 9" id="KW-0472">Membrane</keyword>
<feature type="non-terminal residue" evidence="11">
    <location>
        <position position="93"/>
    </location>
</feature>
<comment type="caution">
    <text evidence="11">The sequence shown here is derived from an EMBL/GenBank/DDBJ whole genome shotgun (WGS) entry which is preliminary data.</text>
</comment>
<evidence type="ECO:0000256" key="8">
    <source>
        <dbReference type="ARBA" id="ARBA00023224"/>
    </source>
</evidence>
<evidence type="ECO:0000256" key="7">
    <source>
        <dbReference type="ARBA" id="ARBA00023170"/>
    </source>
</evidence>
<dbReference type="CDD" id="cd00637">
    <property type="entry name" value="7tm_classA_rhodopsin-like"/>
    <property type="match status" value="1"/>
</dbReference>
<evidence type="ECO:0000256" key="1">
    <source>
        <dbReference type="ARBA" id="ARBA00004651"/>
    </source>
</evidence>
<feature type="transmembrane region" description="Helical" evidence="9">
    <location>
        <begin position="58"/>
        <end position="79"/>
    </location>
</feature>
<evidence type="ECO:0000313" key="11">
    <source>
        <dbReference type="EMBL" id="CAH3156584.1"/>
    </source>
</evidence>
<dbReference type="PANTHER" id="PTHR24249">
    <property type="entry name" value="HISTAMINE RECEPTOR-RELATED G-PROTEIN COUPLED RECEPTOR"/>
    <property type="match status" value="1"/>
</dbReference>
<protein>
    <recommendedName>
        <fullName evidence="10">G-protein coupled receptors family 1 profile domain-containing protein</fullName>
    </recommendedName>
</protein>
<keyword evidence="4 9" id="KW-1133">Transmembrane helix</keyword>
<reference evidence="11 12" key="1">
    <citation type="submission" date="2022-05" db="EMBL/GenBank/DDBJ databases">
        <authorList>
            <consortium name="Genoscope - CEA"/>
            <person name="William W."/>
        </authorList>
    </citation>
    <scope>NUCLEOTIDE SEQUENCE [LARGE SCALE GENOMIC DNA]</scope>
</reference>
<gene>
    <name evidence="11" type="ORF">PLOB_00001973</name>
</gene>
<dbReference type="PROSITE" id="PS50262">
    <property type="entry name" value="G_PROTEIN_RECEP_F1_2"/>
    <property type="match status" value="1"/>
</dbReference>
<comment type="subcellular location">
    <subcellularLocation>
        <location evidence="1">Cell membrane</location>
        <topology evidence="1">Multi-pass membrane protein</topology>
    </subcellularLocation>
</comment>
<feature type="domain" description="G-protein coupled receptors family 1 profile" evidence="10">
    <location>
        <begin position="38"/>
        <end position="93"/>
    </location>
</feature>
<keyword evidence="3 9" id="KW-0812">Transmembrane</keyword>
<dbReference type="Gene3D" id="1.20.1070.10">
    <property type="entry name" value="Rhodopsin 7-helix transmembrane proteins"/>
    <property type="match status" value="1"/>
</dbReference>
<accession>A0ABN8Q4I4</accession>
<dbReference type="InterPro" id="IPR017452">
    <property type="entry name" value="GPCR_Rhodpsn_7TM"/>
</dbReference>
<evidence type="ECO:0000259" key="10">
    <source>
        <dbReference type="PROSITE" id="PS50262"/>
    </source>
</evidence>